<keyword evidence="1" id="KW-1133">Transmembrane helix</keyword>
<comment type="caution">
    <text evidence="2">The sequence shown here is derived from an EMBL/GenBank/DDBJ whole genome shotgun (WGS) entry which is preliminary data.</text>
</comment>
<keyword evidence="3" id="KW-1185">Reference proteome</keyword>
<sequence>MNVKYLTIFENESRIFGHPAVLFWATFACAGLKALLASLTTLCRTPYTYLCPLSSSVRVYFRFLYT</sequence>
<gene>
    <name evidence="2" type="ORF">CPB83DRAFT_861721</name>
</gene>
<evidence type="ECO:0000313" key="2">
    <source>
        <dbReference type="EMBL" id="KAF9524165.1"/>
    </source>
</evidence>
<feature type="transmembrane region" description="Helical" evidence="1">
    <location>
        <begin position="21"/>
        <end position="41"/>
    </location>
</feature>
<dbReference type="Proteomes" id="UP000807306">
    <property type="component" value="Unassembled WGS sequence"/>
</dbReference>
<reference evidence="2" key="1">
    <citation type="submission" date="2020-11" db="EMBL/GenBank/DDBJ databases">
        <authorList>
            <consortium name="DOE Joint Genome Institute"/>
            <person name="Ahrendt S."/>
            <person name="Riley R."/>
            <person name="Andreopoulos W."/>
            <person name="Labutti K."/>
            <person name="Pangilinan J."/>
            <person name="Ruiz-Duenas F.J."/>
            <person name="Barrasa J.M."/>
            <person name="Sanchez-Garcia M."/>
            <person name="Camarero S."/>
            <person name="Miyauchi S."/>
            <person name="Serrano A."/>
            <person name="Linde D."/>
            <person name="Babiker R."/>
            <person name="Drula E."/>
            <person name="Ayuso-Fernandez I."/>
            <person name="Pacheco R."/>
            <person name="Padilla G."/>
            <person name="Ferreira P."/>
            <person name="Barriuso J."/>
            <person name="Kellner H."/>
            <person name="Castanera R."/>
            <person name="Alfaro M."/>
            <person name="Ramirez L."/>
            <person name="Pisabarro A.G."/>
            <person name="Kuo A."/>
            <person name="Tritt A."/>
            <person name="Lipzen A."/>
            <person name="He G."/>
            <person name="Yan M."/>
            <person name="Ng V."/>
            <person name="Cullen D."/>
            <person name="Martin F."/>
            <person name="Rosso M.-N."/>
            <person name="Henrissat B."/>
            <person name="Hibbett D."/>
            <person name="Martinez A.T."/>
            <person name="Grigoriev I.V."/>
        </authorList>
    </citation>
    <scope>NUCLEOTIDE SEQUENCE</scope>
    <source>
        <strain evidence="2">CBS 506.95</strain>
    </source>
</reference>
<keyword evidence="1" id="KW-0472">Membrane</keyword>
<dbReference type="PROSITE" id="PS51257">
    <property type="entry name" value="PROKAR_LIPOPROTEIN"/>
    <property type="match status" value="1"/>
</dbReference>
<organism evidence="2 3">
    <name type="scientific">Crepidotus variabilis</name>
    <dbReference type="NCBI Taxonomy" id="179855"/>
    <lineage>
        <taxon>Eukaryota</taxon>
        <taxon>Fungi</taxon>
        <taxon>Dikarya</taxon>
        <taxon>Basidiomycota</taxon>
        <taxon>Agaricomycotina</taxon>
        <taxon>Agaricomycetes</taxon>
        <taxon>Agaricomycetidae</taxon>
        <taxon>Agaricales</taxon>
        <taxon>Agaricineae</taxon>
        <taxon>Crepidotaceae</taxon>
        <taxon>Crepidotus</taxon>
    </lineage>
</organism>
<protein>
    <submittedName>
        <fullName evidence="2">Uncharacterized protein</fullName>
    </submittedName>
</protein>
<dbReference type="EMBL" id="MU157903">
    <property type="protein sequence ID" value="KAF9524165.1"/>
    <property type="molecule type" value="Genomic_DNA"/>
</dbReference>
<keyword evidence="1" id="KW-0812">Transmembrane</keyword>
<accession>A0A9P6JKT7</accession>
<name>A0A9P6JKT7_9AGAR</name>
<dbReference type="AlphaFoldDB" id="A0A9P6JKT7"/>
<evidence type="ECO:0000313" key="3">
    <source>
        <dbReference type="Proteomes" id="UP000807306"/>
    </source>
</evidence>
<proteinExistence type="predicted"/>
<evidence type="ECO:0000256" key="1">
    <source>
        <dbReference type="SAM" id="Phobius"/>
    </source>
</evidence>